<organism evidence="7">
    <name type="scientific">Rhizophora mucronata</name>
    <name type="common">Asiatic mangrove</name>
    <dbReference type="NCBI Taxonomy" id="61149"/>
    <lineage>
        <taxon>Eukaryota</taxon>
        <taxon>Viridiplantae</taxon>
        <taxon>Streptophyta</taxon>
        <taxon>Embryophyta</taxon>
        <taxon>Tracheophyta</taxon>
        <taxon>Spermatophyta</taxon>
        <taxon>Magnoliopsida</taxon>
        <taxon>eudicotyledons</taxon>
        <taxon>Gunneridae</taxon>
        <taxon>Pentapetalae</taxon>
        <taxon>rosids</taxon>
        <taxon>fabids</taxon>
        <taxon>Malpighiales</taxon>
        <taxon>Rhizophoraceae</taxon>
        <taxon>Rhizophora</taxon>
    </lineage>
</organism>
<protein>
    <submittedName>
        <fullName evidence="7">Transcription factor</fullName>
    </submittedName>
</protein>
<name>A0A2P2JRP3_RHIMU</name>
<feature type="short sequence motif" description="VHIID" evidence="5">
    <location>
        <begin position="439"/>
        <end position="443"/>
    </location>
</feature>
<accession>A0A2P2JRP3</accession>
<evidence type="ECO:0000256" key="3">
    <source>
        <dbReference type="ARBA" id="ARBA00023163"/>
    </source>
</evidence>
<evidence type="ECO:0000256" key="4">
    <source>
        <dbReference type="ARBA" id="ARBA00023242"/>
    </source>
</evidence>
<comment type="caution">
    <text evidence="5">Lacks conserved residue(s) required for the propagation of feature annotation.</text>
</comment>
<evidence type="ECO:0000256" key="5">
    <source>
        <dbReference type="PROSITE-ProRule" id="PRU01191"/>
    </source>
</evidence>
<feature type="region of interest" description="VHIID" evidence="5">
    <location>
        <begin position="408"/>
        <end position="473"/>
    </location>
</feature>
<reference evidence="7" key="1">
    <citation type="submission" date="2018-02" db="EMBL/GenBank/DDBJ databases">
        <title>Rhizophora mucronata_Transcriptome.</title>
        <authorList>
            <person name="Meera S.P."/>
            <person name="Sreeshan A."/>
            <person name="Augustine A."/>
        </authorList>
    </citation>
    <scope>NUCLEOTIDE SEQUENCE</scope>
    <source>
        <tissue evidence="7">Leaf</tissue>
    </source>
</reference>
<dbReference type="InterPro" id="IPR005202">
    <property type="entry name" value="TF_GRAS"/>
</dbReference>
<proteinExistence type="inferred from homology"/>
<feature type="region of interest" description="Disordered" evidence="6">
    <location>
        <begin position="298"/>
        <end position="322"/>
    </location>
</feature>
<feature type="compositionally biased region" description="Basic and acidic residues" evidence="6">
    <location>
        <begin position="229"/>
        <end position="238"/>
    </location>
</feature>
<dbReference type="EMBL" id="GGEC01015672">
    <property type="protein sequence ID" value="MBW96155.1"/>
    <property type="molecule type" value="Transcribed_RNA"/>
</dbReference>
<dbReference type="AlphaFoldDB" id="A0A2P2JRP3"/>
<feature type="region of interest" description="SAW" evidence="5">
    <location>
        <begin position="627"/>
        <end position="702"/>
    </location>
</feature>
<dbReference type="GO" id="GO:0005634">
    <property type="term" value="C:nucleus"/>
    <property type="evidence" value="ECO:0007669"/>
    <property type="project" value="UniProtKB-SubCell"/>
</dbReference>
<dbReference type="PANTHER" id="PTHR31636">
    <property type="entry name" value="OSJNBA0084A10.13 PROTEIN-RELATED"/>
    <property type="match status" value="1"/>
</dbReference>
<dbReference type="Pfam" id="PF03514">
    <property type="entry name" value="GRAS"/>
    <property type="match status" value="1"/>
</dbReference>
<feature type="region of interest" description="Disordered" evidence="6">
    <location>
        <begin position="224"/>
        <end position="273"/>
    </location>
</feature>
<comment type="subcellular location">
    <subcellularLocation>
        <location evidence="1">Nucleus</location>
    </subcellularLocation>
</comment>
<feature type="region of interest" description="Leucine repeat I (LRI)" evidence="5">
    <location>
        <begin position="329"/>
        <end position="389"/>
    </location>
</feature>
<evidence type="ECO:0000256" key="6">
    <source>
        <dbReference type="SAM" id="MobiDB-lite"/>
    </source>
</evidence>
<sequence>MDTLCQEFPDPVNRFILDFGPMSCSSNWSLLHNGYKLSQNLSDRDPSFYSINTTAQNDSSSCSSPDAIYPNNNAVLKYISDMLMEEDLEGKNCMLQDCLALQAAEKSFYDVLGQKYPHSSDQFLSVSNQTVESPDDDSAWTSSVDSTDNNPISNTLVEFPNGPFDPANLRLSSMQNFLINSPEFKLLRGADFPSEVHPFEVNWRGTTEIANSVSHGESLVLALNSSSSKPHDKEKRDYSPNNSRGRKLQQREGSDDLEEEERSNKHSAFSLAESEQSDMFDKVLLCQGEDKSCVVLDKQQNGASRNGQRKGSKGKAVRTKKGGNKGELVDWWTLLSQCAQAVATLDQRTANELLKQIRQHSSPFGDGNQRLSHYFANALEARLAGTRTPAYSPVLSNRTPAVDILKAYKVYVEACPFKKMSNFFANQTIFKLVVEASRIHIIDFGILYGFQWPCLIQRLSRRPGGPPKLRITGIELPQPGFRPAERVEETARRLGRYCERFKVPFDFHVIAQKWETIKYEDLKINREEMVVVNSLYRLRNLPDDTVVANSARDTVLQLIKKINPDIFIQGVINGTYNSPFFVTRFKEALLHFSSLFDMFEVTVPREDEQRSLYERELFGRDIMNVIACEGAERVERPETYKQWQLRNLRAGFRQLPLDQEILSKVKFTVRSDYDSNFVIDEDGHWMLQGWKGRMACALSVWKPVQD</sequence>
<feature type="compositionally biased region" description="Basic residues" evidence="6">
    <location>
        <begin position="307"/>
        <end position="322"/>
    </location>
</feature>
<comment type="similarity">
    <text evidence="5">Belongs to the GRAS family.</text>
</comment>
<feature type="region of interest" description="Leucine repeat II (LRII)" evidence="5">
    <location>
        <begin position="489"/>
        <end position="521"/>
    </location>
</feature>
<keyword evidence="4" id="KW-0539">Nucleus</keyword>
<keyword evidence="3" id="KW-0804">Transcription</keyword>
<dbReference type="EMBL" id="GGEC01015673">
    <property type="protein sequence ID" value="MBW96156.1"/>
    <property type="molecule type" value="Transcribed_RNA"/>
</dbReference>
<evidence type="ECO:0000256" key="2">
    <source>
        <dbReference type="ARBA" id="ARBA00023015"/>
    </source>
</evidence>
<evidence type="ECO:0000313" key="7">
    <source>
        <dbReference type="EMBL" id="MBW96155.1"/>
    </source>
</evidence>
<dbReference type="PROSITE" id="PS50985">
    <property type="entry name" value="GRAS"/>
    <property type="match status" value="1"/>
</dbReference>
<evidence type="ECO:0000256" key="1">
    <source>
        <dbReference type="ARBA" id="ARBA00004123"/>
    </source>
</evidence>
<keyword evidence="2" id="KW-0805">Transcription regulation</keyword>